<reference evidence="1 2" key="1">
    <citation type="submission" date="2017-09" db="EMBL/GenBank/DDBJ databases">
        <title>Large-scale bioinformatics analysis of Bacillus genomes uncovers conserved roles of natural products in bacterial physiology.</title>
        <authorList>
            <consortium name="Agbiome Team Llc"/>
            <person name="Bleich R.M."/>
            <person name="Grubbs K.J."/>
            <person name="Santa Maria K.C."/>
            <person name="Allen S.E."/>
            <person name="Farag S."/>
            <person name="Shank E.A."/>
            <person name="Bowers A."/>
        </authorList>
    </citation>
    <scope>NUCLEOTIDE SEQUENCE [LARGE SCALE GENOMIC DNA]</scope>
    <source>
        <strain evidence="1 2">AFS058004</strain>
    </source>
</reference>
<name>A0A9X7BXG4_BACTU</name>
<comment type="caution">
    <text evidence="1">The sequence shown here is derived from an EMBL/GenBank/DDBJ whole genome shotgun (WGS) entry which is preliminary data.</text>
</comment>
<dbReference type="RefSeq" id="WP_098866776.1">
    <property type="nucleotide sequence ID" value="NZ_NUFN01000030.1"/>
</dbReference>
<accession>A0A9X7BXG4</accession>
<dbReference type="AlphaFoldDB" id="A0A9X7BXG4"/>
<evidence type="ECO:0000313" key="1">
    <source>
        <dbReference type="EMBL" id="PGH81067.1"/>
    </source>
</evidence>
<dbReference type="EMBL" id="NUFN01000030">
    <property type="protein sequence ID" value="PGH81067.1"/>
    <property type="molecule type" value="Genomic_DNA"/>
</dbReference>
<dbReference type="Proteomes" id="UP000222944">
    <property type="component" value="Unassembled WGS sequence"/>
</dbReference>
<organism evidence="1 2">
    <name type="scientific">Bacillus thuringiensis</name>
    <dbReference type="NCBI Taxonomy" id="1428"/>
    <lineage>
        <taxon>Bacteria</taxon>
        <taxon>Bacillati</taxon>
        <taxon>Bacillota</taxon>
        <taxon>Bacilli</taxon>
        <taxon>Bacillales</taxon>
        <taxon>Bacillaceae</taxon>
        <taxon>Bacillus</taxon>
        <taxon>Bacillus cereus group</taxon>
    </lineage>
</organism>
<evidence type="ECO:0000313" key="2">
    <source>
        <dbReference type="Proteomes" id="UP000222944"/>
    </source>
</evidence>
<proteinExistence type="predicted"/>
<sequence length="60" mass="6695">MDVKKQLKNVVWHIETNRKVLGDKNTLDDVLVALKRMASEAESEKVRYYGGGTKSAASKS</sequence>
<protein>
    <submittedName>
        <fullName evidence="1">Uncharacterized protein</fullName>
    </submittedName>
</protein>
<gene>
    <name evidence="1" type="ORF">CN899_21235</name>
</gene>